<feature type="transmembrane region" description="Helical" evidence="1">
    <location>
        <begin position="389"/>
        <end position="411"/>
    </location>
</feature>
<name>A0A6C0C4R5_9ZZZZ</name>
<reference evidence="2" key="1">
    <citation type="journal article" date="2020" name="Nature">
        <title>Giant virus diversity and host interactions through global metagenomics.</title>
        <authorList>
            <person name="Schulz F."/>
            <person name="Roux S."/>
            <person name="Paez-Espino D."/>
            <person name="Jungbluth S."/>
            <person name="Walsh D.A."/>
            <person name="Denef V.J."/>
            <person name="McMahon K.D."/>
            <person name="Konstantinidis K.T."/>
            <person name="Eloe-Fadrosh E.A."/>
            <person name="Kyrpides N.C."/>
            <person name="Woyke T."/>
        </authorList>
    </citation>
    <scope>NUCLEOTIDE SEQUENCE</scope>
    <source>
        <strain evidence="2">GVMAG-M-3300020185-18</strain>
    </source>
</reference>
<protein>
    <submittedName>
        <fullName evidence="2">Uncharacterized protein</fullName>
    </submittedName>
</protein>
<accession>A0A6C0C4R5</accession>
<dbReference type="EMBL" id="MN739317">
    <property type="protein sequence ID" value="QHS98513.1"/>
    <property type="molecule type" value="Genomic_DNA"/>
</dbReference>
<evidence type="ECO:0000256" key="1">
    <source>
        <dbReference type="SAM" id="Phobius"/>
    </source>
</evidence>
<dbReference type="AlphaFoldDB" id="A0A6C0C4R5"/>
<keyword evidence="1" id="KW-0812">Transmembrane</keyword>
<keyword evidence="1" id="KW-0472">Membrane</keyword>
<proteinExistence type="predicted"/>
<evidence type="ECO:0000313" key="2">
    <source>
        <dbReference type="EMBL" id="QHS98513.1"/>
    </source>
</evidence>
<keyword evidence="1" id="KW-1133">Transmembrane helix</keyword>
<sequence length="562" mass="65745">MLITTSNANTELTIKNYDVGFNKTYYGNITLKCKNENACNMTTLYCDTGNCYIEASGHNKGQLNNLIVDARNIRKGYKFELKCGSQSQNSVDNTNCNNVKVLCPLHRGATCKCSNCNYRQVKFYCEMGIGVYCTGARVISTWNQNNIWCDGGPFNPYGGYGGYGGGSGKYICDDVDWEMSSCESTYTNPTISFSLYNFAPNDKCVAFQSSYYNTYYKEDITMITTHSCRETINATTREYKYHLPICVKYISKPDDIPELKQYFNITRIIIKNKTNIINQTNWIDQIRIRIINETNIVNKTRWIDKDKIRWVDKERITWINKTRWFNRTRWLNKTRWFNKTRWLNKTNVINKTQWTKKSNGSSIIIKKESEHTNDKKGNETGFQIDFNNILVLGGISLGGLLICSCTFYVGWECWLKEHIEEMIINCLCCGYGEQFMTIMEWWGFFEDWEKRKEKREDSVEFYGLTPEQIAVCKQAKSINILKYKEAQQIVWEEQCKYATRPDDPYHRLLLGKVKSKRDIEMIDIPEKNDEPEKTEKPEEQYENTVIKILPGTPRRRRRVMVI</sequence>
<organism evidence="2">
    <name type="scientific">viral metagenome</name>
    <dbReference type="NCBI Taxonomy" id="1070528"/>
    <lineage>
        <taxon>unclassified sequences</taxon>
        <taxon>metagenomes</taxon>
        <taxon>organismal metagenomes</taxon>
    </lineage>
</organism>